<protein>
    <submittedName>
        <fullName evidence="9">Sugar ABC transporter permease</fullName>
    </submittedName>
</protein>
<feature type="transmembrane region" description="Helical" evidence="7">
    <location>
        <begin position="80"/>
        <end position="102"/>
    </location>
</feature>
<evidence type="ECO:0000256" key="3">
    <source>
        <dbReference type="ARBA" id="ARBA00022475"/>
    </source>
</evidence>
<comment type="similarity">
    <text evidence="7">Belongs to the binding-protein-dependent transport system permease family.</text>
</comment>
<dbReference type="Proteomes" id="UP000054375">
    <property type="component" value="Unassembled WGS sequence"/>
</dbReference>
<dbReference type="RefSeq" id="WP_062247048.1">
    <property type="nucleotide sequence ID" value="NZ_JBPJFL010000005.1"/>
</dbReference>
<dbReference type="SUPFAM" id="SSF161098">
    <property type="entry name" value="MetI-like"/>
    <property type="match status" value="1"/>
</dbReference>
<dbReference type="InterPro" id="IPR000515">
    <property type="entry name" value="MetI-like"/>
</dbReference>
<keyword evidence="6 7" id="KW-0472">Membrane</keyword>
<feature type="transmembrane region" description="Helical" evidence="7">
    <location>
        <begin position="111"/>
        <end position="133"/>
    </location>
</feature>
<feature type="transmembrane region" description="Helical" evidence="7">
    <location>
        <begin position="187"/>
        <end position="212"/>
    </location>
</feature>
<feature type="transmembrane region" description="Helical" evidence="7">
    <location>
        <begin position="247"/>
        <end position="269"/>
    </location>
</feature>
<comment type="caution">
    <text evidence="9">The sequence shown here is derived from an EMBL/GenBank/DDBJ whole genome shotgun (WGS) entry which is preliminary data.</text>
</comment>
<evidence type="ECO:0000313" key="10">
    <source>
        <dbReference type="Proteomes" id="UP000054375"/>
    </source>
</evidence>
<comment type="subcellular location">
    <subcellularLocation>
        <location evidence="1 7">Cell membrane</location>
        <topology evidence="1 7">Multi-pass membrane protein</topology>
    </subcellularLocation>
</comment>
<dbReference type="Gene3D" id="1.10.3720.10">
    <property type="entry name" value="MetI-like"/>
    <property type="match status" value="1"/>
</dbReference>
<dbReference type="GO" id="GO:0005886">
    <property type="term" value="C:plasma membrane"/>
    <property type="evidence" value="ECO:0007669"/>
    <property type="project" value="UniProtKB-SubCell"/>
</dbReference>
<evidence type="ECO:0000259" key="8">
    <source>
        <dbReference type="PROSITE" id="PS50928"/>
    </source>
</evidence>
<feature type="transmembrane region" description="Helical" evidence="7">
    <location>
        <begin position="14"/>
        <end position="36"/>
    </location>
</feature>
<dbReference type="PANTHER" id="PTHR43744">
    <property type="entry name" value="ABC TRANSPORTER PERMEASE PROTEIN MG189-RELATED-RELATED"/>
    <property type="match status" value="1"/>
</dbReference>
<evidence type="ECO:0000256" key="2">
    <source>
        <dbReference type="ARBA" id="ARBA00022448"/>
    </source>
</evidence>
<accession>A0A101RM85</accession>
<keyword evidence="4 7" id="KW-0812">Transmembrane</keyword>
<dbReference type="AlphaFoldDB" id="A0A101RM85"/>
<keyword evidence="3" id="KW-1003">Cell membrane</keyword>
<keyword evidence="5 7" id="KW-1133">Transmembrane helix</keyword>
<name>A0A101RM85_9ACTN</name>
<dbReference type="PROSITE" id="PS50928">
    <property type="entry name" value="ABC_TM1"/>
    <property type="match status" value="1"/>
</dbReference>
<evidence type="ECO:0000256" key="6">
    <source>
        <dbReference type="ARBA" id="ARBA00023136"/>
    </source>
</evidence>
<dbReference type="InterPro" id="IPR035906">
    <property type="entry name" value="MetI-like_sf"/>
</dbReference>
<dbReference type="EMBL" id="LMWV01000052">
    <property type="protein sequence ID" value="KUN58129.1"/>
    <property type="molecule type" value="Genomic_DNA"/>
</dbReference>
<reference evidence="9 10" key="1">
    <citation type="submission" date="2015-10" db="EMBL/GenBank/DDBJ databases">
        <title>Draft genome sequence of Streptomyces griseorubiginosus DSM 40469, type strain for the species Streptomyces griseorubiginosus.</title>
        <authorList>
            <person name="Ruckert C."/>
            <person name="Winkler A."/>
            <person name="Kalinowski J."/>
            <person name="Kampfer P."/>
            <person name="Glaeser S."/>
        </authorList>
    </citation>
    <scope>NUCLEOTIDE SEQUENCE [LARGE SCALE GENOMIC DNA]</scope>
    <source>
        <strain evidence="9 10">DSM 40469</strain>
    </source>
</reference>
<sequence length="284" mass="30365">MSAINERTRERTKIVPTLIMVAGALYCLLPVAWVFVAASKAPGELFDSFTFAPGTGLLDNLGDLFSYDGGAYGLWALNSLLYAGVGGVLSTLVSASAGYALAKFDFRGGRIFFAAILGGLLIPGITLAVPQYLLLSDLHLAGTQWSVLLPSILSPFGIYLCRVYAASAIPAQMLEAARIDGAGEWRIFRSVVLPLMAPGMVTVFLLQFVGIWNNFLLPYIMLSNTRTFPLTVGLNSLLERGSGSPSLYTLAIIGAALAIIPLIALVLFLQRFWRLDLIAGGVKG</sequence>
<dbReference type="CDD" id="cd06261">
    <property type="entry name" value="TM_PBP2"/>
    <property type="match status" value="1"/>
</dbReference>
<dbReference type="Pfam" id="PF00528">
    <property type="entry name" value="BPD_transp_1"/>
    <property type="match status" value="1"/>
</dbReference>
<evidence type="ECO:0000256" key="5">
    <source>
        <dbReference type="ARBA" id="ARBA00022989"/>
    </source>
</evidence>
<dbReference type="PANTHER" id="PTHR43744:SF12">
    <property type="entry name" value="ABC TRANSPORTER PERMEASE PROTEIN MG189-RELATED"/>
    <property type="match status" value="1"/>
</dbReference>
<keyword evidence="10" id="KW-1185">Reference proteome</keyword>
<dbReference type="GO" id="GO:0055085">
    <property type="term" value="P:transmembrane transport"/>
    <property type="evidence" value="ECO:0007669"/>
    <property type="project" value="InterPro"/>
</dbReference>
<gene>
    <name evidence="9" type="ORF">AQJ54_42840</name>
</gene>
<evidence type="ECO:0000256" key="7">
    <source>
        <dbReference type="RuleBase" id="RU363032"/>
    </source>
</evidence>
<evidence type="ECO:0000313" key="9">
    <source>
        <dbReference type="EMBL" id="KUN58129.1"/>
    </source>
</evidence>
<feature type="transmembrane region" description="Helical" evidence="7">
    <location>
        <begin position="145"/>
        <end position="166"/>
    </location>
</feature>
<keyword evidence="2 7" id="KW-0813">Transport</keyword>
<feature type="domain" description="ABC transmembrane type-1" evidence="8">
    <location>
        <begin position="76"/>
        <end position="269"/>
    </location>
</feature>
<proteinExistence type="inferred from homology"/>
<evidence type="ECO:0000256" key="4">
    <source>
        <dbReference type="ARBA" id="ARBA00022692"/>
    </source>
</evidence>
<evidence type="ECO:0000256" key="1">
    <source>
        <dbReference type="ARBA" id="ARBA00004651"/>
    </source>
</evidence>
<organism evidence="9 10">
    <name type="scientific">Streptomyces griseorubiginosus</name>
    <dbReference type="NCBI Taxonomy" id="67304"/>
    <lineage>
        <taxon>Bacteria</taxon>
        <taxon>Bacillati</taxon>
        <taxon>Actinomycetota</taxon>
        <taxon>Actinomycetes</taxon>
        <taxon>Kitasatosporales</taxon>
        <taxon>Streptomycetaceae</taxon>
        <taxon>Streptomyces</taxon>
    </lineage>
</organism>